<keyword evidence="2" id="KW-1133">Transmembrane helix</keyword>
<proteinExistence type="predicted"/>
<evidence type="ECO:0000256" key="2">
    <source>
        <dbReference type="SAM" id="Phobius"/>
    </source>
</evidence>
<dbReference type="STRING" id="675864.SAMN04489747_2378"/>
<evidence type="ECO:0008006" key="5">
    <source>
        <dbReference type="Google" id="ProtNLM"/>
    </source>
</evidence>
<feature type="transmembrane region" description="Helical" evidence="2">
    <location>
        <begin position="47"/>
        <end position="69"/>
    </location>
</feature>
<accession>A0A1G6ZTP8</accession>
<dbReference type="Proteomes" id="UP000198546">
    <property type="component" value="Chromosome i"/>
</dbReference>
<dbReference type="EMBL" id="LT629688">
    <property type="protein sequence ID" value="SDE05215.1"/>
    <property type="molecule type" value="Genomic_DNA"/>
</dbReference>
<evidence type="ECO:0000256" key="1">
    <source>
        <dbReference type="SAM" id="MobiDB-lite"/>
    </source>
</evidence>
<protein>
    <recommendedName>
        <fullName evidence="5">DUF4307 domain-containing protein</fullName>
    </recommendedName>
</protein>
<keyword evidence="4" id="KW-1185">Reference proteome</keyword>
<feature type="region of interest" description="Disordered" evidence="1">
    <location>
        <begin position="1"/>
        <end position="42"/>
    </location>
</feature>
<dbReference type="RefSeq" id="WP_231946282.1">
    <property type="nucleotide sequence ID" value="NZ_LT629688.1"/>
</dbReference>
<reference evidence="3 4" key="1">
    <citation type="submission" date="2016-10" db="EMBL/GenBank/DDBJ databases">
        <authorList>
            <person name="de Groot N.N."/>
        </authorList>
    </citation>
    <scope>NUCLEOTIDE SEQUENCE [LARGE SCALE GENOMIC DNA]</scope>
    <source>
        <strain evidence="3 4">MON 2.2</strain>
    </source>
</reference>
<gene>
    <name evidence="3" type="ORF">SAMN04489747_2378</name>
</gene>
<dbReference type="AlphaFoldDB" id="A0A1G6ZTP8"/>
<name>A0A1G6ZTP8_9ACTN</name>
<evidence type="ECO:0000313" key="3">
    <source>
        <dbReference type="EMBL" id="SDE05215.1"/>
    </source>
</evidence>
<feature type="compositionally biased region" description="Low complexity" evidence="1">
    <location>
        <begin position="12"/>
        <end position="29"/>
    </location>
</feature>
<keyword evidence="2" id="KW-0472">Membrane</keyword>
<keyword evidence="2" id="KW-0812">Transmembrane</keyword>
<evidence type="ECO:0000313" key="4">
    <source>
        <dbReference type="Proteomes" id="UP000198546"/>
    </source>
</evidence>
<organism evidence="3 4">
    <name type="scientific">Auraticoccus monumenti</name>
    <dbReference type="NCBI Taxonomy" id="675864"/>
    <lineage>
        <taxon>Bacteria</taxon>
        <taxon>Bacillati</taxon>
        <taxon>Actinomycetota</taxon>
        <taxon>Actinomycetes</taxon>
        <taxon>Propionibacteriales</taxon>
        <taxon>Propionibacteriaceae</taxon>
        <taxon>Auraticoccus</taxon>
    </lineage>
</organism>
<dbReference type="InterPro" id="IPR025443">
    <property type="entry name" value="DUF4307"/>
</dbReference>
<dbReference type="Pfam" id="PF14155">
    <property type="entry name" value="DUF4307"/>
    <property type="match status" value="1"/>
</dbReference>
<sequence>MPEPVPTSASTDGPDPAAARSAAHARPGPTTDADAERIRRRYPRSRLSTPPALVALALAAVVALAWLVWTAVDQSVPPVSARVDRYVISEQQVDVTVSIQRADPSTAVSCLLIAQALNFERVGEVEVELGPGGEALVQQLVPVRTFRTAAAVSFDGCEVL</sequence>